<evidence type="ECO:0000313" key="2">
    <source>
        <dbReference type="Proteomes" id="UP000281261"/>
    </source>
</evidence>
<dbReference type="EMBL" id="QMNG01000100">
    <property type="protein sequence ID" value="RLC35954.1"/>
    <property type="molecule type" value="Genomic_DNA"/>
</dbReference>
<dbReference type="Proteomes" id="UP000281261">
    <property type="component" value="Unassembled WGS sequence"/>
</dbReference>
<reference evidence="1 2" key="1">
    <citation type="submission" date="2018-06" db="EMBL/GenBank/DDBJ databases">
        <title>Extensive metabolic versatility and redundancy in microbially diverse, dynamic hydrothermal sediments.</title>
        <authorList>
            <person name="Dombrowski N."/>
            <person name="Teske A."/>
            <person name="Baker B.J."/>
        </authorList>
    </citation>
    <scope>NUCLEOTIDE SEQUENCE [LARGE SCALE GENOMIC DNA]</scope>
    <source>
        <strain evidence="1">B79_G16</strain>
    </source>
</reference>
<comment type="caution">
    <text evidence="1">The sequence shown here is derived from an EMBL/GenBank/DDBJ whole genome shotgun (WGS) entry which is preliminary data.</text>
</comment>
<proteinExistence type="predicted"/>
<organism evidence="1 2">
    <name type="scientific">candidate division Kazan bacterium</name>
    <dbReference type="NCBI Taxonomy" id="2202143"/>
    <lineage>
        <taxon>Bacteria</taxon>
        <taxon>Bacteria division Kazan-3B-28</taxon>
    </lineage>
</organism>
<evidence type="ECO:0000313" key="1">
    <source>
        <dbReference type="EMBL" id="RLC35954.1"/>
    </source>
</evidence>
<sequence>MVSELFTVTCATDGSNTTGTTTMTSDIIYGSVNYIRIPKGMKAKIWCKRISGDVATKFTIQYSHDVGFTSPKTVSVERITSEGEITLEKRRPIILRGLTGNEAFRVTWEQASAGNAFMELEVELSED</sequence>
<gene>
    <name evidence="1" type="ORF">DRH29_05495</name>
</gene>
<protein>
    <submittedName>
        <fullName evidence="1">Uncharacterized protein</fullName>
    </submittedName>
</protein>
<name>A0A420ZB50_UNCK3</name>
<dbReference type="AlphaFoldDB" id="A0A420ZB50"/>
<accession>A0A420ZB50</accession>